<dbReference type="PANTHER" id="PTHR41248:SF1">
    <property type="entry name" value="NORD PROTEIN"/>
    <property type="match status" value="1"/>
</dbReference>
<dbReference type="Gene3D" id="3.40.50.410">
    <property type="entry name" value="von Willebrand factor, type A domain"/>
    <property type="match status" value="1"/>
</dbReference>
<dbReference type="InterPro" id="IPR036465">
    <property type="entry name" value="vWFA_dom_sf"/>
</dbReference>
<dbReference type="SMART" id="SM00327">
    <property type="entry name" value="VWA"/>
    <property type="match status" value="1"/>
</dbReference>
<dbReference type="InterPro" id="IPR002035">
    <property type="entry name" value="VWF_A"/>
</dbReference>
<organism evidence="3 4">
    <name type="scientific">Pseudomonas mandelii JR-1</name>
    <dbReference type="NCBI Taxonomy" id="1147786"/>
    <lineage>
        <taxon>Bacteria</taxon>
        <taxon>Pseudomonadati</taxon>
        <taxon>Pseudomonadota</taxon>
        <taxon>Gammaproteobacteria</taxon>
        <taxon>Pseudomonadales</taxon>
        <taxon>Pseudomonadaceae</taxon>
        <taxon>Pseudomonas</taxon>
    </lineage>
</organism>
<dbReference type="Proteomes" id="UP000026913">
    <property type="component" value="Chromosome"/>
</dbReference>
<dbReference type="CDD" id="cd01454">
    <property type="entry name" value="vWA_norD_type"/>
    <property type="match status" value="1"/>
</dbReference>
<evidence type="ECO:0000256" key="1">
    <source>
        <dbReference type="SAM" id="MobiDB-lite"/>
    </source>
</evidence>
<dbReference type="HOGENOM" id="CLU_024042_0_0_6"/>
<dbReference type="PROSITE" id="PS50234">
    <property type="entry name" value="VWFA"/>
    <property type="match status" value="1"/>
</dbReference>
<dbReference type="PANTHER" id="PTHR41248">
    <property type="entry name" value="NORD PROTEIN"/>
    <property type="match status" value="1"/>
</dbReference>
<sequence>MIMAFTVELEEWVGSVWHRFITRRASPDFPEARVELASQQRPLALLFRAMGGASGIGVEAASDRDLLLRRNVLQQIAGTCKQVPLAWCDASNLRLPSSLAVFPEVALNEELYRWLALLAAQAGQMRHWGRDNQRWTQLLLGRYPALRARYKRLVDAHLQLRPDPATLSSGEAALERALCQALREPGSVEHFPRSERAAWPLPLWLYPPRNLASPQAADLGEESEESLTTPPGEQKGASKRAKRIDESTRDGGLLIVRLENLFSWTEHVDLDRWSDDSEDPDAAKVAEDLDELSLSRTRLRKGGGLKLHLDLPPADVDDIPLGEGIKLPEWDYRKQQMQDAFVNLQMMVPRDCEAQPLPPRLKASAHRLRRQFEHLRNDRQWLRQQPQGSELDMQAWLDFHVEREHGQCAERGLFMEQRQTRRDLACLLLADVSMSTDAHLNDEHRVIDVIRDSLLLFGETLSVLGDDFALYGFSSLRRHQVRMQELKSFTQRYDDNTRGRIQGLKPGYYTRMGAAIRQATQLLGKSKRRSKLLLLLTDGKPNDLDLYEGRYGVEDTREAVLEARRKGLTPFCITIDREAGDYLPYMFGANGYTLIRQPEQLPLRLPQLYRQLTQP</sequence>
<name>A0A024E4L0_9PSED</name>
<evidence type="ECO:0000313" key="4">
    <source>
        <dbReference type="Proteomes" id="UP000026913"/>
    </source>
</evidence>
<gene>
    <name evidence="3" type="primary">norD</name>
    <name evidence="3" type="ORF">OU5_0451</name>
</gene>
<feature type="domain" description="VWFA" evidence="2">
    <location>
        <begin position="423"/>
        <end position="612"/>
    </location>
</feature>
<dbReference type="SUPFAM" id="SSF53300">
    <property type="entry name" value="vWA-like"/>
    <property type="match status" value="1"/>
</dbReference>
<evidence type="ECO:0000259" key="2">
    <source>
        <dbReference type="PROSITE" id="PS50234"/>
    </source>
</evidence>
<dbReference type="InterPro" id="IPR051928">
    <property type="entry name" value="NorD/CobT"/>
</dbReference>
<dbReference type="KEGG" id="pman:OU5_0451"/>
<proteinExistence type="predicted"/>
<accession>A0A024E4L0</accession>
<dbReference type="EMBL" id="CP005960">
    <property type="protein sequence ID" value="AHZ67530.1"/>
    <property type="molecule type" value="Genomic_DNA"/>
</dbReference>
<reference evidence="3 4" key="1">
    <citation type="journal article" date="2012" name="J. Bacteriol.">
        <title>Genome sequence of cold-adapted Pseudomonas mandelii strain JR-1.</title>
        <authorList>
            <person name="Jang S.H."/>
            <person name="Kim J."/>
            <person name="Kim J."/>
            <person name="Hong S."/>
            <person name="Lee C."/>
        </authorList>
    </citation>
    <scope>NUCLEOTIDE SEQUENCE [LARGE SCALE GENOMIC DNA]</scope>
    <source>
        <strain evidence="3 4">JR-1</strain>
    </source>
</reference>
<feature type="region of interest" description="Disordered" evidence="1">
    <location>
        <begin position="214"/>
        <end position="244"/>
    </location>
</feature>
<evidence type="ECO:0000313" key="3">
    <source>
        <dbReference type="EMBL" id="AHZ67530.1"/>
    </source>
</evidence>
<protein>
    <submittedName>
        <fullName evidence="3">Nitric oxide reductase activation protein</fullName>
    </submittedName>
</protein>
<dbReference type="AlphaFoldDB" id="A0A024E4L0"/>
<dbReference type="Pfam" id="PF00092">
    <property type="entry name" value="VWA"/>
    <property type="match status" value="1"/>
</dbReference>